<dbReference type="RefSeq" id="WP_379766189.1">
    <property type="nucleotide sequence ID" value="NZ_JBHSXI010000008.1"/>
</dbReference>
<evidence type="ECO:0008006" key="3">
    <source>
        <dbReference type="Google" id="ProtNLM"/>
    </source>
</evidence>
<name>A0ABD5UGV3_9EURY</name>
<dbReference type="PANTHER" id="PTHR39967:SF1">
    <property type="entry name" value="ISH14-TYPE TRANSPOSASE HSIRS44"/>
    <property type="match status" value="1"/>
</dbReference>
<comment type="caution">
    <text evidence="1">The sequence shown here is derived from an EMBL/GenBank/DDBJ whole genome shotgun (WGS) entry which is preliminary data.</text>
</comment>
<accession>A0ABD5UGV3</accession>
<sequence>MLEVLVVEVSPGRSSLDTLLFLKDVLERCHGRPLVRADRVPWYDWPLGLLDCEYERETWGNRSLIEAWFGIFKYRTRRFYHRFSFHSTANSTRSWLTAFAALHNAEL</sequence>
<dbReference type="PANTHER" id="PTHR39967">
    <property type="match status" value="1"/>
</dbReference>
<protein>
    <recommendedName>
        <fullName evidence="3">IS6 family transposase</fullName>
    </recommendedName>
</protein>
<dbReference type="AlphaFoldDB" id="A0ABD5UGV3"/>
<proteinExistence type="predicted"/>
<gene>
    <name evidence="1" type="ORF">ACFQEY_06680</name>
</gene>
<dbReference type="EMBL" id="JBHSXI010000008">
    <property type="protein sequence ID" value="MFC6888707.1"/>
    <property type="molecule type" value="Genomic_DNA"/>
</dbReference>
<organism evidence="1 2">
    <name type="scientific">Halorubrum trueperi</name>
    <dbReference type="NCBI Taxonomy" id="2004704"/>
    <lineage>
        <taxon>Archaea</taxon>
        <taxon>Methanobacteriati</taxon>
        <taxon>Methanobacteriota</taxon>
        <taxon>Stenosarchaea group</taxon>
        <taxon>Halobacteria</taxon>
        <taxon>Halobacteriales</taxon>
        <taxon>Haloferacaceae</taxon>
        <taxon>Halorubrum</taxon>
    </lineage>
</organism>
<evidence type="ECO:0000313" key="1">
    <source>
        <dbReference type="EMBL" id="MFC6888707.1"/>
    </source>
</evidence>
<reference evidence="1 2" key="1">
    <citation type="journal article" date="2019" name="Int. J. Syst. Evol. Microbiol.">
        <title>The Global Catalogue of Microorganisms (GCM) 10K type strain sequencing project: providing services to taxonomists for standard genome sequencing and annotation.</title>
        <authorList>
            <consortium name="The Broad Institute Genomics Platform"/>
            <consortium name="The Broad Institute Genome Sequencing Center for Infectious Disease"/>
            <person name="Wu L."/>
            <person name="Ma J."/>
        </authorList>
    </citation>
    <scope>NUCLEOTIDE SEQUENCE [LARGE SCALE GENOMIC DNA]</scope>
    <source>
        <strain evidence="1 2">Y73</strain>
    </source>
</reference>
<keyword evidence="2" id="KW-1185">Reference proteome</keyword>
<evidence type="ECO:0000313" key="2">
    <source>
        <dbReference type="Proteomes" id="UP001596333"/>
    </source>
</evidence>
<dbReference type="Proteomes" id="UP001596333">
    <property type="component" value="Unassembled WGS sequence"/>
</dbReference>